<comment type="caution">
    <text evidence="2">The sequence shown here is derived from an EMBL/GenBank/DDBJ whole genome shotgun (WGS) entry which is preliminary data.</text>
</comment>
<sequence>MDQFKPLAARNFEDASKKIKKTAGKRAAVKPKLKQRTARAPDPKRDKGGREPRRDKKRDPGKGILP</sequence>
<dbReference type="EMBL" id="BORW01000036">
    <property type="protein sequence ID" value="GIO69770.1"/>
    <property type="molecule type" value="Genomic_DNA"/>
</dbReference>
<dbReference type="RefSeq" id="WP_212952278.1">
    <property type="nucleotide sequence ID" value="NZ_BORW01000036.1"/>
</dbReference>
<evidence type="ECO:0000313" key="2">
    <source>
        <dbReference type="EMBL" id="GIO69770.1"/>
    </source>
</evidence>
<protein>
    <submittedName>
        <fullName evidence="2">Uncharacterized protein</fullName>
    </submittedName>
</protein>
<dbReference type="Proteomes" id="UP000680638">
    <property type="component" value="Unassembled WGS sequence"/>
</dbReference>
<feature type="region of interest" description="Disordered" evidence="1">
    <location>
        <begin position="1"/>
        <end position="66"/>
    </location>
</feature>
<reference evidence="2 3" key="1">
    <citation type="submission" date="2021-03" db="EMBL/GenBank/DDBJ databases">
        <title>Antimicrobial resistance genes in bacteria isolated from Japanese honey, and their potential for conferring macrolide and lincosamide resistance in the American foulbrood pathogen Paenibacillus larvae.</title>
        <authorList>
            <person name="Okamoto M."/>
            <person name="Kumagai M."/>
            <person name="Kanamori H."/>
            <person name="Takamatsu D."/>
        </authorList>
    </citation>
    <scope>NUCLEOTIDE SEQUENCE [LARGE SCALE GENOMIC DNA]</scope>
    <source>
        <strain evidence="2 3">J21TS3</strain>
    </source>
</reference>
<feature type="compositionally biased region" description="Basic and acidic residues" evidence="1">
    <location>
        <begin position="39"/>
        <end position="66"/>
    </location>
</feature>
<feature type="compositionally biased region" description="Basic residues" evidence="1">
    <location>
        <begin position="18"/>
        <end position="37"/>
    </location>
</feature>
<proteinExistence type="predicted"/>
<keyword evidence="3" id="KW-1185">Reference proteome</keyword>
<organism evidence="2 3">
    <name type="scientific">Paenibacillus cookii</name>
    <dbReference type="NCBI Taxonomy" id="157839"/>
    <lineage>
        <taxon>Bacteria</taxon>
        <taxon>Bacillati</taxon>
        <taxon>Bacillota</taxon>
        <taxon>Bacilli</taxon>
        <taxon>Bacillales</taxon>
        <taxon>Paenibacillaceae</taxon>
        <taxon>Paenibacillus</taxon>
    </lineage>
</organism>
<evidence type="ECO:0000313" key="3">
    <source>
        <dbReference type="Proteomes" id="UP000680638"/>
    </source>
</evidence>
<accession>A0ABQ4M2K1</accession>
<name>A0ABQ4M2K1_9BACL</name>
<gene>
    <name evidence="2" type="ORF">J21TS3_45910</name>
</gene>
<evidence type="ECO:0000256" key="1">
    <source>
        <dbReference type="SAM" id="MobiDB-lite"/>
    </source>
</evidence>